<evidence type="ECO:0000313" key="10">
    <source>
        <dbReference type="Proteomes" id="UP000593577"/>
    </source>
</evidence>
<dbReference type="Proteomes" id="UP000593577">
    <property type="component" value="Unassembled WGS sequence"/>
</dbReference>
<keyword evidence="3 7" id="KW-0812">Transmembrane</keyword>
<evidence type="ECO:0000313" key="9">
    <source>
        <dbReference type="EMBL" id="MBA0699123.1"/>
    </source>
</evidence>
<comment type="caution">
    <text evidence="9">The sequence shown here is derived from an EMBL/GenBank/DDBJ whole genome shotgun (WGS) entry which is preliminary data.</text>
</comment>
<protein>
    <recommendedName>
        <fullName evidence="8">Amino acid transporter transmembrane domain-containing protein</fullName>
    </recommendedName>
</protein>
<dbReference type="PANTHER" id="PTHR48017">
    <property type="entry name" value="OS05G0424000 PROTEIN-RELATED"/>
    <property type="match status" value="1"/>
</dbReference>
<feature type="domain" description="Amino acid transporter transmembrane" evidence="8">
    <location>
        <begin position="41"/>
        <end position="206"/>
    </location>
</feature>
<evidence type="ECO:0000256" key="7">
    <source>
        <dbReference type="SAM" id="Phobius"/>
    </source>
</evidence>
<evidence type="ECO:0000256" key="5">
    <source>
        <dbReference type="ARBA" id="ARBA00022989"/>
    </source>
</evidence>
<comment type="subcellular location">
    <subcellularLocation>
        <location evidence="1">Membrane</location>
    </subcellularLocation>
</comment>
<dbReference type="EMBL" id="JABFAA010000013">
    <property type="protein sequence ID" value="MBA0699123.1"/>
    <property type="molecule type" value="Genomic_DNA"/>
</dbReference>
<sequence length="240" mass="26125">MGSETGAGKNYLYSNQDFDLSIDVFSQVSSKLLDDDGRPKRTGTAWTASAHIITVVIGAGVLSLARATAQLGWIAGPVVMFLFSFITYYTSTLLAACYRSGDPVNGKRNYTYMDAVRSNLGGFEVKICGWVQYLNLFGVAIGYTIASSISMIGGKDPCHMNSNPYMIDFGIVEIFCSQIPDFNQLWWLSIVAAVTIGLGIGIAKVAGYTEGSTIRIKDNEKGNTVKCWSDNFFLHVIVES</sequence>
<keyword evidence="4" id="KW-0029">Amino-acid transport</keyword>
<proteinExistence type="predicted"/>
<evidence type="ECO:0000259" key="8">
    <source>
        <dbReference type="Pfam" id="PF01490"/>
    </source>
</evidence>
<keyword evidence="2" id="KW-0813">Transport</keyword>
<organism evidence="9 10">
    <name type="scientific">Gossypium aridum</name>
    <name type="common">American cotton</name>
    <name type="synonym">Erioxylum aridum</name>
    <dbReference type="NCBI Taxonomy" id="34290"/>
    <lineage>
        <taxon>Eukaryota</taxon>
        <taxon>Viridiplantae</taxon>
        <taxon>Streptophyta</taxon>
        <taxon>Embryophyta</taxon>
        <taxon>Tracheophyta</taxon>
        <taxon>Spermatophyta</taxon>
        <taxon>Magnoliopsida</taxon>
        <taxon>eudicotyledons</taxon>
        <taxon>Gunneridae</taxon>
        <taxon>Pentapetalae</taxon>
        <taxon>rosids</taxon>
        <taxon>malvids</taxon>
        <taxon>Malvales</taxon>
        <taxon>Malvaceae</taxon>
        <taxon>Malvoideae</taxon>
        <taxon>Gossypium</taxon>
    </lineage>
</organism>
<accession>A0A7J8YHQ9</accession>
<evidence type="ECO:0000256" key="1">
    <source>
        <dbReference type="ARBA" id="ARBA00004370"/>
    </source>
</evidence>
<evidence type="ECO:0000256" key="6">
    <source>
        <dbReference type="ARBA" id="ARBA00023136"/>
    </source>
</evidence>
<keyword evidence="10" id="KW-1185">Reference proteome</keyword>
<dbReference type="GO" id="GO:0006865">
    <property type="term" value="P:amino acid transport"/>
    <property type="evidence" value="ECO:0007669"/>
    <property type="project" value="UniProtKB-KW"/>
</dbReference>
<dbReference type="Pfam" id="PF01490">
    <property type="entry name" value="Aa_trans"/>
    <property type="match status" value="1"/>
</dbReference>
<feature type="transmembrane region" description="Helical" evidence="7">
    <location>
        <begin position="71"/>
        <end position="98"/>
    </location>
</feature>
<reference evidence="9 10" key="1">
    <citation type="journal article" date="2019" name="Genome Biol. Evol.">
        <title>Insights into the evolution of the New World diploid cottons (Gossypium, subgenus Houzingenia) based on genome sequencing.</title>
        <authorList>
            <person name="Grover C.E."/>
            <person name="Arick M.A. 2nd"/>
            <person name="Thrash A."/>
            <person name="Conover J.L."/>
            <person name="Sanders W.S."/>
            <person name="Peterson D.G."/>
            <person name="Frelichowski J.E."/>
            <person name="Scheffler J.A."/>
            <person name="Scheffler B.E."/>
            <person name="Wendel J.F."/>
        </authorList>
    </citation>
    <scope>NUCLEOTIDE SEQUENCE [LARGE SCALE GENOMIC DNA]</scope>
    <source>
        <strain evidence="9">185</strain>
        <tissue evidence="9">Leaf</tissue>
    </source>
</reference>
<keyword evidence="6 7" id="KW-0472">Membrane</keyword>
<dbReference type="AlphaFoldDB" id="A0A7J8YHQ9"/>
<gene>
    <name evidence="9" type="ORF">Goari_000786</name>
</gene>
<dbReference type="InterPro" id="IPR013057">
    <property type="entry name" value="AA_transpt_TM"/>
</dbReference>
<feature type="transmembrane region" description="Helical" evidence="7">
    <location>
        <begin position="185"/>
        <end position="207"/>
    </location>
</feature>
<name>A0A7J8YHQ9_GOSAI</name>
<keyword evidence="5 7" id="KW-1133">Transmembrane helix</keyword>
<evidence type="ECO:0000256" key="2">
    <source>
        <dbReference type="ARBA" id="ARBA00022448"/>
    </source>
</evidence>
<evidence type="ECO:0000256" key="3">
    <source>
        <dbReference type="ARBA" id="ARBA00022692"/>
    </source>
</evidence>
<feature type="transmembrane region" description="Helical" evidence="7">
    <location>
        <begin position="45"/>
        <end position="65"/>
    </location>
</feature>
<evidence type="ECO:0000256" key="4">
    <source>
        <dbReference type="ARBA" id="ARBA00022970"/>
    </source>
</evidence>
<dbReference type="GO" id="GO:0016020">
    <property type="term" value="C:membrane"/>
    <property type="evidence" value="ECO:0007669"/>
    <property type="project" value="UniProtKB-SubCell"/>
</dbReference>